<proteinExistence type="predicted"/>
<dbReference type="EMBL" id="JACXVP010000003">
    <property type="protein sequence ID" value="KAG5615844.1"/>
    <property type="molecule type" value="Genomic_DNA"/>
</dbReference>
<organism evidence="2 3">
    <name type="scientific">Solanum commersonii</name>
    <name type="common">Commerson's wild potato</name>
    <name type="synonym">Commerson's nightshade</name>
    <dbReference type="NCBI Taxonomy" id="4109"/>
    <lineage>
        <taxon>Eukaryota</taxon>
        <taxon>Viridiplantae</taxon>
        <taxon>Streptophyta</taxon>
        <taxon>Embryophyta</taxon>
        <taxon>Tracheophyta</taxon>
        <taxon>Spermatophyta</taxon>
        <taxon>Magnoliopsida</taxon>
        <taxon>eudicotyledons</taxon>
        <taxon>Gunneridae</taxon>
        <taxon>Pentapetalae</taxon>
        <taxon>asterids</taxon>
        <taxon>lamiids</taxon>
        <taxon>Solanales</taxon>
        <taxon>Solanaceae</taxon>
        <taxon>Solanoideae</taxon>
        <taxon>Solaneae</taxon>
        <taxon>Solanum</taxon>
    </lineage>
</organism>
<gene>
    <name evidence="2" type="ORF">H5410_015668</name>
</gene>
<comment type="caution">
    <text evidence="2">The sequence shown here is derived from an EMBL/GenBank/DDBJ whole genome shotgun (WGS) entry which is preliminary data.</text>
</comment>
<evidence type="ECO:0000256" key="1">
    <source>
        <dbReference type="SAM" id="MobiDB-lite"/>
    </source>
</evidence>
<dbReference type="Proteomes" id="UP000824120">
    <property type="component" value="Chromosome 3"/>
</dbReference>
<sequence>MRQILKSIRASCWEVPLLGTHHADTSRQHVVMTSRPTHHPTSPRPPLSRELAWALALPGPHREVTLSPWPRKYEVRGSIYTGYTTSNRGCKNRRQSRLSGAQDGGYDGSASKPLITLDAFELRVLERPTPTIDLSALHVDIASLRPTR</sequence>
<evidence type="ECO:0000313" key="2">
    <source>
        <dbReference type="EMBL" id="KAG5615844.1"/>
    </source>
</evidence>
<keyword evidence="3" id="KW-1185">Reference proteome</keyword>
<protein>
    <submittedName>
        <fullName evidence="2">Uncharacterized protein</fullName>
    </submittedName>
</protein>
<name>A0A9J5ZV36_SOLCO</name>
<dbReference type="AlphaFoldDB" id="A0A9J5ZV36"/>
<accession>A0A9J5ZV36</accession>
<reference evidence="2 3" key="1">
    <citation type="submission" date="2020-09" db="EMBL/GenBank/DDBJ databases">
        <title>De no assembly of potato wild relative species, Solanum commersonii.</title>
        <authorList>
            <person name="Cho K."/>
        </authorList>
    </citation>
    <scope>NUCLEOTIDE SEQUENCE [LARGE SCALE GENOMIC DNA]</scope>
    <source>
        <strain evidence="2">LZ3.2</strain>
        <tissue evidence="2">Leaf</tissue>
    </source>
</reference>
<evidence type="ECO:0000313" key="3">
    <source>
        <dbReference type="Proteomes" id="UP000824120"/>
    </source>
</evidence>
<feature type="region of interest" description="Disordered" evidence="1">
    <location>
        <begin position="84"/>
        <end position="108"/>
    </location>
</feature>